<keyword evidence="1" id="KW-0175">Coiled coil</keyword>
<dbReference type="Gene3D" id="3.60.10.10">
    <property type="entry name" value="Endonuclease/exonuclease/phosphatase"/>
    <property type="match status" value="1"/>
</dbReference>
<evidence type="ECO:0000313" key="3">
    <source>
        <dbReference type="EMBL" id="KAK9891751.1"/>
    </source>
</evidence>
<dbReference type="InterPro" id="IPR036691">
    <property type="entry name" value="Endo/exonu/phosph_ase_sf"/>
</dbReference>
<protein>
    <submittedName>
        <fullName evidence="3">Uncharacterized protein</fullName>
    </submittedName>
</protein>
<feature type="compositionally biased region" description="Polar residues" evidence="2">
    <location>
        <begin position="467"/>
        <end position="489"/>
    </location>
</feature>
<feature type="coiled-coil region" evidence="1">
    <location>
        <begin position="155"/>
        <end position="243"/>
    </location>
</feature>
<comment type="caution">
    <text evidence="3">The sequence shown here is derived from an EMBL/GenBank/DDBJ whole genome shotgun (WGS) entry which is preliminary data.</text>
</comment>
<reference evidence="3 4" key="1">
    <citation type="submission" date="2023-03" db="EMBL/GenBank/DDBJ databases">
        <title>Genome insight into feeding habits of ladybird beetles.</title>
        <authorList>
            <person name="Li H.-S."/>
            <person name="Huang Y.-H."/>
            <person name="Pang H."/>
        </authorList>
    </citation>
    <scope>NUCLEOTIDE SEQUENCE [LARGE SCALE GENOMIC DNA]</scope>
    <source>
        <strain evidence="3">SYSU_2023b</strain>
        <tissue evidence="3">Whole body</tissue>
    </source>
</reference>
<dbReference type="SUPFAM" id="SSF56219">
    <property type="entry name" value="DNase I-like"/>
    <property type="match status" value="1"/>
</dbReference>
<sequence>MVRFRRCPITSYISVVDFRITQEPDDSQHYNGLPVVQETGDSENMNDKGQIETSHLKEHREEPIIYTSLPYLKNMTPRLTRLFNNALKMKISNSDKEAKLKMKCVGCGLEGDKYVLFACDGCGNLQCKECGNYTATEEKCFPLSKRRAILLCLRCREETGNITELIENNRKLTEENKSLKNKLALQSKIPANSEHNKVLYENKILTESRKKMKDQIQALEKKITKLQHELTEQQKVIHEYNLKTERTDDKIQLEARNKQPKPISNCSNANNPDIDQQKLIHDLFSSMEEKINFKLQNINENFNGKITQLRKELNYSNQSSAKSYRTVDTTRTLKYEKPTNPQTKSLSKTQEISSSRLGLSQIANMERTLTQDKVRNSNPKKSTNRNIRSSIFGSGQSLNIKVVKTFTHFHVCKIEPGLQEEQLRQYLESAGFDDVKCSKLESRRPLEYSSFKVSVPRENMNKVENAEGTSATNLKPSRQNSQLSNSCKATSSNQRMKIMHFNIQGVTNKIEALENPTSHLKTDVICLSEHWLHEKNKGLYQMENRRLASGYNRQQHQHGGVCIYINEGILYSEISEIKNFSNEMTNEVCAIYLSEQNLVVLSFYAAKNIEIFKRSLLEEDWHEVINMKNANKKFEVFLNIFCLQLNNCCPLRSFTQSRKFDYYRSLHHMKLTLDLIREAYLKNKDENTLTLFKIDREQYLEAAQVERRIRNENKIAAAENKQKATWQIINNETGRSKKVT</sequence>
<gene>
    <name evidence="3" type="ORF">WA026_016548</name>
</gene>
<keyword evidence="4" id="KW-1185">Reference proteome</keyword>
<evidence type="ECO:0000313" key="4">
    <source>
        <dbReference type="Proteomes" id="UP001431783"/>
    </source>
</evidence>
<evidence type="ECO:0000256" key="1">
    <source>
        <dbReference type="SAM" id="Coils"/>
    </source>
</evidence>
<dbReference type="Proteomes" id="UP001431783">
    <property type="component" value="Unassembled WGS sequence"/>
</dbReference>
<proteinExistence type="predicted"/>
<dbReference type="AlphaFoldDB" id="A0AAW1VGJ0"/>
<feature type="region of interest" description="Disordered" evidence="2">
    <location>
        <begin position="466"/>
        <end position="489"/>
    </location>
</feature>
<evidence type="ECO:0000256" key="2">
    <source>
        <dbReference type="SAM" id="MobiDB-lite"/>
    </source>
</evidence>
<organism evidence="3 4">
    <name type="scientific">Henosepilachna vigintioctopunctata</name>
    <dbReference type="NCBI Taxonomy" id="420089"/>
    <lineage>
        <taxon>Eukaryota</taxon>
        <taxon>Metazoa</taxon>
        <taxon>Ecdysozoa</taxon>
        <taxon>Arthropoda</taxon>
        <taxon>Hexapoda</taxon>
        <taxon>Insecta</taxon>
        <taxon>Pterygota</taxon>
        <taxon>Neoptera</taxon>
        <taxon>Endopterygota</taxon>
        <taxon>Coleoptera</taxon>
        <taxon>Polyphaga</taxon>
        <taxon>Cucujiformia</taxon>
        <taxon>Coccinelloidea</taxon>
        <taxon>Coccinellidae</taxon>
        <taxon>Epilachninae</taxon>
        <taxon>Epilachnini</taxon>
        <taxon>Henosepilachna</taxon>
    </lineage>
</organism>
<name>A0AAW1VGJ0_9CUCU</name>
<accession>A0AAW1VGJ0</accession>
<dbReference type="EMBL" id="JARQZJ010000130">
    <property type="protein sequence ID" value="KAK9891751.1"/>
    <property type="molecule type" value="Genomic_DNA"/>
</dbReference>